<reference evidence="2 3" key="1">
    <citation type="submission" date="2022-10" db="EMBL/GenBank/DDBJ databases">
        <title>The complete genomes of actinobacterial strains from the NBC collection.</title>
        <authorList>
            <person name="Joergensen T.S."/>
            <person name="Alvarez Arevalo M."/>
            <person name="Sterndorff E.B."/>
            <person name="Faurdal D."/>
            <person name="Vuksanovic O."/>
            <person name="Mourched A.-S."/>
            <person name="Charusanti P."/>
            <person name="Shaw S."/>
            <person name="Blin K."/>
            <person name="Weber T."/>
        </authorList>
    </citation>
    <scope>NUCLEOTIDE SEQUENCE [LARGE SCALE GENOMIC DNA]</scope>
    <source>
        <strain evidence="2 3">NBC 01752</strain>
    </source>
</reference>
<proteinExistence type="predicted"/>
<dbReference type="Proteomes" id="UP001340816">
    <property type="component" value="Chromosome"/>
</dbReference>
<name>A0ABZ1HAC9_STRPH</name>
<dbReference type="CDD" id="cd00093">
    <property type="entry name" value="HTH_XRE"/>
    <property type="match status" value="1"/>
</dbReference>
<protein>
    <submittedName>
        <fullName evidence="2">Helix-turn-helix domain-containing protein</fullName>
    </submittedName>
</protein>
<dbReference type="PROSITE" id="PS50943">
    <property type="entry name" value="HTH_CROC1"/>
    <property type="match status" value="1"/>
</dbReference>
<organism evidence="2 3">
    <name type="scientific">Streptomyces phaeochromogenes</name>
    <dbReference type="NCBI Taxonomy" id="1923"/>
    <lineage>
        <taxon>Bacteria</taxon>
        <taxon>Bacillati</taxon>
        <taxon>Actinomycetota</taxon>
        <taxon>Actinomycetes</taxon>
        <taxon>Kitasatosporales</taxon>
        <taxon>Streptomycetaceae</taxon>
        <taxon>Streptomyces</taxon>
        <taxon>Streptomyces phaeochromogenes group</taxon>
    </lineage>
</organism>
<evidence type="ECO:0000259" key="1">
    <source>
        <dbReference type="PROSITE" id="PS50943"/>
    </source>
</evidence>
<sequence>MTMVRGEIAKNGDGHRLLVPRPATHHVQWHWATPQAELVLTAGDLASILRFYRRVHRLNQTELGDLLGYDKTYISALELGKRALDDVGSRRRVCECLRLPPHILGVTDIADTDHRAMLQFGESTVRLAEIARQSGHAAEAVSELWPLVARLEARVEEGHTERDVLHLLARAHVGLGVALGNVLPEERLSTAARWTAKSLDLVEYFEDPALTSYALRMHGNELRKARLRGAAVERLCRAVAVAPDDDARAAALALLARAAGTLGNRQLFDSVMRENADLLSSVEHTSLFNPFSLHEIRLRGLVATGRTGTAIRLVEQSPTPTTAVAPQWRVIELVTVAHVQLLADDRKGAAESLDTAVGEAVMQRLPHQLQRIMRTAGIQLPEPREAAAHALDRMRSEMAA</sequence>
<dbReference type="InterPro" id="IPR010982">
    <property type="entry name" value="Lambda_DNA-bd_dom_sf"/>
</dbReference>
<accession>A0ABZ1HAC9</accession>
<dbReference type="InterPro" id="IPR001387">
    <property type="entry name" value="Cro/C1-type_HTH"/>
</dbReference>
<dbReference type="Gene3D" id="1.10.260.40">
    <property type="entry name" value="lambda repressor-like DNA-binding domains"/>
    <property type="match status" value="1"/>
</dbReference>
<keyword evidence="3" id="KW-1185">Reference proteome</keyword>
<feature type="domain" description="HTH cro/C1-type" evidence="1">
    <location>
        <begin position="49"/>
        <end position="104"/>
    </location>
</feature>
<gene>
    <name evidence="2" type="ORF">OHB35_14125</name>
</gene>
<evidence type="ECO:0000313" key="3">
    <source>
        <dbReference type="Proteomes" id="UP001340816"/>
    </source>
</evidence>
<dbReference type="RefSeq" id="WP_326758933.1">
    <property type="nucleotide sequence ID" value="NZ_CP109135.1"/>
</dbReference>
<evidence type="ECO:0000313" key="2">
    <source>
        <dbReference type="EMBL" id="WSD14286.1"/>
    </source>
</evidence>
<dbReference type="SUPFAM" id="SSF47413">
    <property type="entry name" value="lambda repressor-like DNA-binding domains"/>
    <property type="match status" value="1"/>
</dbReference>
<dbReference type="EMBL" id="CP109135">
    <property type="protein sequence ID" value="WSD14286.1"/>
    <property type="molecule type" value="Genomic_DNA"/>
</dbReference>